<feature type="signal peptide" evidence="1">
    <location>
        <begin position="1"/>
        <end position="16"/>
    </location>
</feature>
<evidence type="ECO:0000256" key="1">
    <source>
        <dbReference type="SAM" id="SignalP"/>
    </source>
</evidence>
<proteinExistence type="predicted"/>
<protein>
    <recommendedName>
        <fullName evidence="4">F-box domain-containing protein</fullName>
    </recommendedName>
</protein>
<keyword evidence="1" id="KW-0732">Signal</keyword>
<organism evidence="2 3">
    <name type="scientific">Tetrapyrgos nigripes</name>
    <dbReference type="NCBI Taxonomy" id="182062"/>
    <lineage>
        <taxon>Eukaryota</taxon>
        <taxon>Fungi</taxon>
        <taxon>Dikarya</taxon>
        <taxon>Basidiomycota</taxon>
        <taxon>Agaricomycotina</taxon>
        <taxon>Agaricomycetes</taxon>
        <taxon>Agaricomycetidae</taxon>
        <taxon>Agaricales</taxon>
        <taxon>Marasmiineae</taxon>
        <taxon>Marasmiaceae</taxon>
        <taxon>Tetrapyrgos</taxon>
    </lineage>
</organism>
<accession>A0A8H5G3C0</accession>
<reference evidence="2 3" key="1">
    <citation type="journal article" date="2020" name="ISME J.">
        <title>Uncovering the hidden diversity of litter-decomposition mechanisms in mushroom-forming fungi.</title>
        <authorList>
            <person name="Floudas D."/>
            <person name="Bentzer J."/>
            <person name="Ahren D."/>
            <person name="Johansson T."/>
            <person name="Persson P."/>
            <person name="Tunlid A."/>
        </authorList>
    </citation>
    <scope>NUCLEOTIDE SEQUENCE [LARGE SCALE GENOMIC DNA]</scope>
    <source>
        <strain evidence="2 3">CBS 291.85</strain>
    </source>
</reference>
<evidence type="ECO:0008006" key="4">
    <source>
        <dbReference type="Google" id="ProtNLM"/>
    </source>
</evidence>
<dbReference type="Gene3D" id="3.80.10.10">
    <property type="entry name" value="Ribonuclease Inhibitor"/>
    <property type="match status" value="1"/>
</dbReference>
<gene>
    <name evidence="2" type="ORF">D9758_007479</name>
</gene>
<feature type="chain" id="PRO_5034224402" description="F-box domain-containing protein" evidence="1">
    <location>
        <begin position="17"/>
        <end position="569"/>
    </location>
</feature>
<sequence length="569" mass="64460">MTLRCFKASRLVIKALELLLTLHSDIGSIDEEIRKLQTRRNSLVPISRLPNELLSTILMFCSQLKPDDDNDNDLRLFPPSRQRDRWPWTTVSHICSHWRNVALGCPVLWSCLDFSRPAWVPAMVERSRMVPLTLEVPFELVYHSQTEEAISTALQHMSRVKELSVSIPSGQAGRLKALIAGLQQPAPLLEVLYLDKFDFSPWDVNLPLEFLNGDAPRLRHLELRGFCLPLASGLLKNRLTSLVLFFSSPTDASWVQQLVRMLTSLCSLEVLGLKVPLSVKTISLTRVTHLPHLRSIELDAYITVCASLLDCISFPPTTTMQFSCAVSSPDQLIPQTSPISASLSRIRDLLLQSSSTTQFESMISSLIISTDTWDPKLALGNTSSKPWLELSFWFHDRPSPQSRSELFATILEAILPASNATVRLLTLEGLQRSWSSYQIWEKPASSLDSVRTLHVRGSCVRGILEWLTLTTPYPSQIDDSACADRFTFLPLLRSLHLSLVNFDLDNDNTYTTLEKLKGVLTMRSERQCKIEEVKLEKCFRLSNEHVESLREICADVRWDEVVDFLDEDD</sequence>
<dbReference type="EMBL" id="JAACJM010000050">
    <property type="protein sequence ID" value="KAF5357585.1"/>
    <property type="molecule type" value="Genomic_DNA"/>
</dbReference>
<dbReference type="OrthoDB" id="3172239at2759"/>
<dbReference type="SUPFAM" id="SSF52047">
    <property type="entry name" value="RNI-like"/>
    <property type="match status" value="1"/>
</dbReference>
<evidence type="ECO:0000313" key="2">
    <source>
        <dbReference type="EMBL" id="KAF5357585.1"/>
    </source>
</evidence>
<comment type="caution">
    <text evidence="2">The sequence shown here is derived from an EMBL/GenBank/DDBJ whole genome shotgun (WGS) entry which is preliminary data.</text>
</comment>
<evidence type="ECO:0000313" key="3">
    <source>
        <dbReference type="Proteomes" id="UP000559256"/>
    </source>
</evidence>
<name>A0A8H5G3C0_9AGAR</name>
<dbReference type="AlphaFoldDB" id="A0A8H5G3C0"/>
<dbReference type="InterPro" id="IPR032675">
    <property type="entry name" value="LRR_dom_sf"/>
</dbReference>
<dbReference type="Proteomes" id="UP000559256">
    <property type="component" value="Unassembled WGS sequence"/>
</dbReference>
<keyword evidence="3" id="KW-1185">Reference proteome</keyword>